<dbReference type="Proteomes" id="UP000564644">
    <property type="component" value="Unassembled WGS sequence"/>
</dbReference>
<comment type="caution">
    <text evidence="1">The sequence shown here is derived from an EMBL/GenBank/DDBJ whole genome shotgun (WGS) entry which is preliminary data.</text>
</comment>
<name>A0A7X0SLF3_9BACL</name>
<proteinExistence type="predicted"/>
<dbReference type="EMBL" id="JACJVO010000017">
    <property type="protein sequence ID" value="MBB6732056.1"/>
    <property type="molecule type" value="Genomic_DNA"/>
</dbReference>
<sequence>MAEVVLNELDYLSKMPGCGGAKILDCTLGDPFEGKWGLLDVLFYTQELKNLSPK</sequence>
<evidence type="ECO:0000313" key="1">
    <source>
        <dbReference type="EMBL" id="MBB6732056.1"/>
    </source>
</evidence>
<gene>
    <name evidence="1" type="ORF">H7C18_14135</name>
</gene>
<dbReference type="AlphaFoldDB" id="A0A7X0SLF3"/>
<evidence type="ECO:0000313" key="2">
    <source>
        <dbReference type="Proteomes" id="UP000564644"/>
    </source>
</evidence>
<protein>
    <submittedName>
        <fullName evidence="1">Uncharacterized protein</fullName>
    </submittedName>
</protein>
<organism evidence="1 2">
    <name type="scientific">Cohnella zeiphila</name>
    <dbReference type="NCBI Taxonomy" id="2761120"/>
    <lineage>
        <taxon>Bacteria</taxon>
        <taxon>Bacillati</taxon>
        <taxon>Bacillota</taxon>
        <taxon>Bacilli</taxon>
        <taxon>Bacillales</taxon>
        <taxon>Paenibacillaceae</taxon>
        <taxon>Cohnella</taxon>
    </lineage>
</organism>
<accession>A0A7X0SLF3</accession>
<keyword evidence="2" id="KW-1185">Reference proteome</keyword>
<dbReference type="RefSeq" id="WP_185129730.1">
    <property type="nucleotide sequence ID" value="NZ_JACJVO010000017.1"/>
</dbReference>
<reference evidence="1 2" key="1">
    <citation type="submission" date="2020-08" db="EMBL/GenBank/DDBJ databases">
        <title>Cohnella phylogeny.</title>
        <authorList>
            <person name="Dunlap C."/>
        </authorList>
    </citation>
    <scope>NUCLEOTIDE SEQUENCE [LARGE SCALE GENOMIC DNA]</scope>
    <source>
        <strain evidence="1 2">CBP 2801</strain>
    </source>
</reference>